<dbReference type="Gene3D" id="1.10.8.10">
    <property type="entry name" value="DNA helicase RuvA subunit, C-terminal domain"/>
    <property type="match status" value="1"/>
</dbReference>
<comment type="caution">
    <text evidence="9">The sequence shown here is derived from an EMBL/GenBank/DDBJ whole genome shotgun (WGS) entry which is preliminary data.</text>
</comment>
<dbReference type="AlphaFoldDB" id="A0AAN8J7M7"/>
<dbReference type="PANTHER" id="PTHR10044">
    <property type="entry name" value="INHIBITOR OF APOPTOSIS"/>
    <property type="match status" value="1"/>
</dbReference>
<evidence type="ECO:0000256" key="2">
    <source>
        <dbReference type="ARBA" id="ARBA00022703"/>
    </source>
</evidence>
<dbReference type="PROSITE" id="PS01282">
    <property type="entry name" value="BIR_REPEAT_1"/>
    <property type="match status" value="1"/>
</dbReference>
<dbReference type="GO" id="GO:0005634">
    <property type="term" value="C:nucleus"/>
    <property type="evidence" value="ECO:0007669"/>
    <property type="project" value="TreeGrafter"/>
</dbReference>
<dbReference type="Pfam" id="PF13920">
    <property type="entry name" value="zf-C3HC4_3"/>
    <property type="match status" value="1"/>
</dbReference>
<evidence type="ECO:0000256" key="6">
    <source>
        <dbReference type="PROSITE-ProRule" id="PRU00175"/>
    </source>
</evidence>
<evidence type="ECO:0000256" key="1">
    <source>
        <dbReference type="ARBA" id="ARBA00006672"/>
    </source>
</evidence>
<dbReference type="SMART" id="SM00238">
    <property type="entry name" value="BIR"/>
    <property type="match status" value="3"/>
</dbReference>
<dbReference type="PROSITE" id="PS50089">
    <property type="entry name" value="ZF_RING_2"/>
    <property type="match status" value="1"/>
</dbReference>
<sequence>MLCLDYLFFNVKIIVKRLVGTFHIYPRPLSSCLEIPTFHTEKPKVKKNRRSAHSTKSKQIKSINYNKRSFLNDPELNVNIVCQLVLALFLLLLITSDAIGIIIQSKNQTKTMCVTRLYQSLPTEALKQNINPDIQPTPDCMKYEWMRLGSFKSFPRQSEGRPIKLAKAGFVFTGTRDDTVTCFTCGVTKNSWLKYEDPLQIHKDLNPRCNFINNTCENVGILVPEVIIYDKILKTLHDSYIGGNTETPGGNSRHDRNTLKHRVEEQVRQQATPANNTQINDHSRGHEHQHSLSVQIQPEDRLESDVRSRMLPNESMSSASVVLTGDSTRQTMVVEEARLRTFGNWPRSLAVRPTELARAGFYYLGSADRVQCAFCRGILRDWEEAESPVAEHWRYFSSCEFLRGSNRSNVPIIPNDTYIHDYVSAHPLSSTDEDVRTATILKTSNLNIVANNTRATVDDLGIITQLASFPNQAILATRVATFINWPRQSPTPSKEEIAEAGFFYLGREDAVQCFYCAGILKSWLDDDIPWQEHAKWFPKCPYLLRIKGQDFIHSIRNPDSGTARIVVNNGATGNDERLMSIDELLKLSMVQDVLKLSIDKNTVIKVLESKKQQLGRFFKSSEEIMNAVLDLDNTRKEVKPRAIVTDPNNTNIPLQQVYAPPAVTVSTSATVTAASATSTSTTTTTSTATATTREKEESSKLWRENEELKERRLCKICMDAESNIVLLPCGHLVACELCAPVLTQCPMCRKNVKGRVKTYLS</sequence>
<dbReference type="InterPro" id="IPR050784">
    <property type="entry name" value="IAP"/>
</dbReference>
<evidence type="ECO:0000256" key="7">
    <source>
        <dbReference type="SAM" id="MobiDB-lite"/>
    </source>
</evidence>
<feature type="region of interest" description="Disordered" evidence="7">
    <location>
        <begin position="268"/>
        <end position="305"/>
    </location>
</feature>
<feature type="compositionally biased region" description="Low complexity" evidence="7">
    <location>
        <begin position="674"/>
        <end position="691"/>
    </location>
</feature>
<dbReference type="GO" id="GO:0043027">
    <property type="term" value="F:cysteine-type endopeptidase inhibitor activity involved in apoptotic process"/>
    <property type="evidence" value="ECO:0007669"/>
    <property type="project" value="TreeGrafter"/>
</dbReference>
<dbReference type="GO" id="GO:0008270">
    <property type="term" value="F:zinc ion binding"/>
    <property type="evidence" value="ECO:0007669"/>
    <property type="project" value="UniProtKB-KW"/>
</dbReference>
<keyword evidence="2" id="KW-0053">Apoptosis</keyword>
<dbReference type="GO" id="GO:0051726">
    <property type="term" value="P:regulation of cell cycle"/>
    <property type="evidence" value="ECO:0007669"/>
    <property type="project" value="TreeGrafter"/>
</dbReference>
<dbReference type="Pfam" id="PF00653">
    <property type="entry name" value="BIR"/>
    <property type="match status" value="3"/>
</dbReference>
<dbReference type="GO" id="GO:0006915">
    <property type="term" value="P:apoptotic process"/>
    <property type="evidence" value="ECO:0007669"/>
    <property type="project" value="UniProtKB-KW"/>
</dbReference>
<dbReference type="CDD" id="cd00022">
    <property type="entry name" value="BIR"/>
    <property type="match status" value="3"/>
</dbReference>
<gene>
    <name evidence="9" type="ORF">SNE40_018041</name>
</gene>
<evidence type="ECO:0000256" key="5">
    <source>
        <dbReference type="ARBA" id="ARBA00022833"/>
    </source>
</evidence>
<dbReference type="SMART" id="SM00184">
    <property type="entry name" value="RING"/>
    <property type="match status" value="1"/>
</dbReference>
<dbReference type="FunFam" id="1.10.1170.10:FF:000002">
    <property type="entry name" value="Baculoviral IAP repeat containing 7"/>
    <property type="match status" value="1"/>
</dbReference>
<keyword evidence="10" id="KW-1185">Reference proteome</keyword>
<evidence type="ECO:0000256" key="4">
    <source>
        <dbReference type="ARBA" id="ARBA00022771"/>
    </source>
</evidence>
<dbReference type="GO" id="GO:0043066">
    <property type="term" value="P:negative regulation of apoptotic process"/>
    <property type="evidence" value="ECO:0007669"/>
    <property type="project" value="TreeGrafter"/>
</dbReference>
<evidence type="ECO:0000256" key="3">
    <source>
        <dbReference type="ARBA" id="ARBA00022723"/>
    </source>
</evidence>
<dbReference type="SUPFAM" id="SSF57924">
    <property type="entry name" value="Inhibitor of apoptosis (IAP) repeat"/>
    <property type="match status" value="3"/>
</dbReference>
<accession>A0AAN8J7M7</accession>
<evidence type="ECO:0000259" key="8">
    <source>
        <dbReference type="PROSITE" id="PS50089"/>
    </source>
</evidence>
<dbReference type="PANTHER" id="PTHR10044:SF139">
    <property type="entry name" value="DEATH-ASSOCIATED INHIBITOR OF APOPTOSIS 2"/>
    <property type="match status" value="1"/>
</dbReference>
<dbReference type="GO" id="GO:0031398">
    <property type="term" value="P:positive regulation of protein ubiquitination"/>
    <property type="evidence" value="ECO:0007669"/>
    <property type="project" value="TreeGrafter"/>
</dbReference>
<keyword evidence="4 6" id="KW-0863">Zinc-finger</keyword>
<dbReference type="Gene3D" id="1.10.1170.10">
    <property type="entry name" value="Inhibitor Of Apoptosis Protein (2mihbC-IAP-1), Chain A"/>
    <property type="match status" value="3"/>
</dbReference>
<dbReference type="InterPro" id="IPR013083">
    <property type="entry name" value="Znf_RING/FYVE/PHD"/>
</dbReference>
<feature type="region of interest" description="Disordered" evidence="7">
    <location>
        <begin position="674"/>
        <end position="702"/>
    </location>
</feature>
<name>A0AAN8J7M7_PATCE</name>
<dbReference type="GO" id="GO:0005737">
    <property type="term" value="C:cytoplasm"/>
    <property type="evidence" value="ECO:0007669"/>
    <property type="project" value="TreeGrafter"/>
</dbReference>
<feature type="compositionally biased region" description="Basic and acidic residues" evidence="7">
    <location>
        <begin position="281"/>
        <end position="290"/>
    </location>
</feature>
<evidence type="ECO:0000313" key="9">
    <source>
        <dbReference type="EMBL" id="KAK6172082.1"/>
    </source>
</evidence>
<dbReference type="Gene3D" id="3.30.40.10">
    <property type="entry name" value="Zinc/RING finger domain, C3HC4 (zinc finger)"/>
    <property type="match status" value="1"/>
</dbReference>
<keyword evidence="3" id="KW-0479">Metal-binding</keyword>
<dbReference type="FunFam" id="3.30.40.10:FF:000184">
    <property type="entry name" value="Baculoviral IAP repeat containing 2"/>
    <property type="match status" value="1"/>
</dbReference>
<feature type="compositionally biased region" description="Basic and acidic residues" evidence="7">
    <location>
        <begin position="692"/>
        <end position="702"/>
    </location>
</feature>
<dbReference type="InterPro" id="IPR001370">
    <property type="entry name" value="BIR_rpt"/>
</dbReference>
<dbReference type="EMBL" id="JAZGQO010000012">
    <property type="protein sequence ID" value="KAK6172082.1"/>
    <property type="molecule type" value="Genomic_DNA"/>
</dbReference>
<feature type="domain" description="RING-type" evidence="8">
    <location>
        <begin position="714"/>
        <end position="749"/>
    </location>
</feature>
<organism evidence="9 10">
    <name type="scientific">Patella caerulea</name>
    <name type="common">Rayed Mediterranean limpet</name>
    <dbReference type="NCBI Taxonomy" id="87958"/>
    <lineage>
        <taxon>Eukaryota</taxon>
        <taxon>Metazoa</taxon>
        <taxon>Spiralia</taxon>
        <taxon>Lophotrochozoa</taxon>
        <taxon>Mollusca</taxon>
        <taxon>Gastropoda</taxon>
        <taxon>Patellogastropoda</taxon>
        <taxon>Patelloidea</taxon>
        <taxon>Patellidae</taxon>
        <taxon>Patella</taxon>
    </lineage>
</organism>
<dbReference type="GO" id="GO:0061630">
    <property type="term" value="F:ubiquitin protein ligase activity"/>
    <property type="evidence" value="ECO:0007669"/>
    <property type="project" value="TreeGrafter"/>
</dbReference>
<evidence type="ECO:0000313" key="10">
    <source>
        <dbReference type="Proteomes" id="UP001347796"/>
    </source>
</evidence>
<dbReference type="InterPro" id="IPR001841">
    <property type="entry name" value="Znf_RING"/>
</dbReference>
<reference evidence="9 10" key="1">
    <citation type="submission" date="2024-01" db="EMBL/GenBank/DDBJ databases">
        <title>The genome of the rayed Mediterranean limpet Patella caerulea (Linnaeus, 1758).</title>
        <authorList>
            <person name="Anh-Thu Weber A."/>
            <person name="Halstead-Nussloch G."/>
        </authorList>
    </citation>
    <scope>NUCLEOTIDE SEQUENCE [LARGE SCALE GENOMIC DNA]</scope>
    <source>
        <strain evidence="9">AATW-2023a</strain>
        <tissue evidence="9">Whole specimen</tissue>
    </source>
</reference>
<protein>
    <recommendedName>
        <fullName evidence="8">RING-type domain-containing protein</fullName>
    </recommendedName>
</protein>
<dbReference type="PROSITE" id="PS50143">
    <property type="entry name" value="BIR_REPEAT_2"/>
    <property type="match status" value="3"/>
</dbReference>
<proteinExistence type="inferred from homology"/>
<dbReference type="CDD" id="cd16713">
    <property type="entry name" value="RING-HC_BIRC2_3_7"/>
    <property type="match status" value="1"/>
</dbReference>
<keyword evidence="5" id="KW-0862">Zinc</keyword>
<dbReference type="Proteomes" id="UP001347796">
    <property type="component" value="Unassembled WGS sequence"/>
</dbReference>
<feature type="compositionally biased region" description="Polar residues" evidence="7">
    <location>
        <begin position="268"/>
        <end position="280"/>
    </location>
</feature>
<comment type="similarity">
    <text evidence="1">Belongs to the IAP family.</text>
</comment>